<reference evidence="1" key="1">
    <citation type="submission" date="2020-03" db="EMBL/GenBank/DDBJ databases">
        <authorList>
            <person name="He L."/>
        </authorList>
    </citation>
    <scope>NUCLEOTIDE SEQUENCE</scope>
    <source>
        <strain evidence="1">CkLH20</strain>
    </source>
</reference>
<dbReference type="GeneID" id="62160335"/>
<dbReference type="RefSeq" id="XP_038747427.1">
    <property type="nucleotide sequence ID" value="XM_038887261.1"/>
</dbReference>
<name>A0A9P6LM91_9PEZI</name>
<dbReference type="OrthoDB" id="3944545at2759"/>
<keyword evidence="2" id="KW-1185">Reference proteome</keyword>
<dbReference type="Proteomes" id="UP000781932">
    <property type="component" value="Unassembled WGS sequence"/>
</dbReference>
<sequence>MLTSQDVSPPQLPSYETLQAAQQWVRLTPEAGRLFWTLEAPLTEAVSAMRSEYNPRSGILRTRRRTR</sequence>
<accession>A0A9P6LM91</accession>
<reference evidence="1" key="2">
    <citation type="submission" date="2020-11" db="EMBL/GenBank/DDBJ databases">
        <title>Whole genome sequencing of Colletotrichum sp.</title>
        <authorList>
            <person name="Li H."/>
        </authorList>
    </citation>
    <scope>NUCLEOTIDE SEQUENCE</scope>
    <source>
        <strain evidence="1">CkLH20</strain>
    </source>
</reference>
<dbReference type="EMBL" id="JAATWM020000012">
    <property type="protein sequence ID" value="KAF9877966.1"/>
    <property type="molecule type" value="Genomic_DNA"/>
</dbReference>
<protein>
    <submittedName>
        <fullName evidence="1">Uncharacterized protein</fullName>
    </submittedName>
</protein>
<evidence type="ECO:0000313" key="1">
    <source>
        <dbReference type="EMBL" id="KAF9877966.1"/>
    </source>
</evidence>
<proteinExistence type="predicted"/>
<evidence type="ECO:0000313" key="2">
    <source>
        <dbReference type="Proteomes" id="UP000781932"/>
    </source>
</evidence>
<organism evidence="1 2">
    <name type="scientific">Colletotrichum karsti</name>
    <dbReference type="NCBI Taxonomy" id="1095194"/>
    <lineage>
        <taxon>Eukaryota</taxon>
        <taxon>Fungi</taxon>
        <taxon>Dikarya</taxon>
        <taxon>Ascomycota</taxon>
        <taxon>Pezizomycotina</taxon>
        <taxon>Sordariomycetes</taxon>
        <taxon>Hypocreomycetidae</taxon>
        <taxon>Glomerellales</taxon>
        <taxon>Glomerellaceae</taxon>
        <taxon>Colletotrichum</taxon>
        <taxon>Colletotrichum boninense species complex</taxon>
    </lineage>
</organism>
<dbReference type="AlphaFoldDB" id="A0A9P6LM91"/>
<gene>
    <name evidence="1" type="ORF">CkaCkLH20_04542</name>
</gene>
<comment type="caution">
    <text evidence="1">The sequence shown here is derived from an EMBL/GenBank/DDBJ whole genome shotgun (WGS) entry which is preliminary data.</text>
</comment>